<accession>A0A1D9M8Q0</accession>
<dbReference type="InterPro" id="IPR001678">
    <property type="entry name" value="MeTrfase_RsmB-F_NOP2_dom"/>
</dbReference>
<dbReference type="PROSITE" id="PS51686">
    <property type="entry name" value="SAM_MT_RSMB_NOP"/>
    <property type="match status" value="1"/>
</dbReference>
<feature type="binding site" evidence="6">
    <location>
        <position position="302"/>
    </location>
    <ligand>
        <name>S-adenosyl-L-methionine</name>
        <dbReference type="ChEBI" id="CHEBI:59789"/>
    </ligand>
</feature>
<dbReference type="Pfam" id="PF01029">
    <property type="entry name" value="NusB"/>
    <property type="match status" value="1"/>
</dbReference>
<evidence type="ECO:0000256" key="6">
    <source>
        <dbReference type="PROSITE-ProRule" id="PRU01023"/>
    </source>
</evidence>
<name>A0A1D9M8Q0_9RHOB</name>
<dbReference type="Gene3D" id="1.10.940.10">
    <property type="entry name" value="NusB-like"/>
    <property type="match status" value="1"/>
</dbReference>
<dbReference type="InterPro" id="IPR029063">
    <property type="entry name" value="SAM-dependent_MTases_sf"/>
</dbReference>
<dbReference type="InterPro" id="IPR018314">
    <property type="entry name" value="RsmB/NOL1/NOP2-like_CS"/>
</dbReference>
<protein>
    <submittedName>
        <fullName evidence="8">16S rRNA methyltransferase</fullName>
    </submittedName>
</protein>
<keyword evidence="3 6" id="KW-0808">Transferase</keyword>
<feature type="binding site" evidence="6">
    <location>
        <position position="286"/>
    </location>
    <ligand>
        <name>S-adenosyl-L-methionine</name>
        <dbReference type="ChEBI" id="CHEBI:59789"/>
    </ligand>
</feature>
<keyword evidence="5 6" id="KW-0694">RNA-binding</keyword>
<feature type="binding site" evidence="6">
    <location>
        <begin position="239"/>
        <end position="245"/>
    </location>
    <ligand>
        <name>S-adenosyl-L-methionine</name>
        <dbReference type="ChEBI" id="CHEBI:59789"/>
    </ligand>
</feature>
<organism evidence="8 9">
    <name type="scientific">Rhodobacter xanthinilyticus</name>
    <dbReference type="NCBI Taxonomy" id="1850250"/>
    <lineage>
        <taxon>Bacteria</taxon>
        <taxon>Pseudomonadati</taxon>
        <taxon>Pseudomonadota</taxon>
        <taxon>Alphaproteobacteria</taxon>
        <taxon>Rhodobacterales</taxon>
        <taxon>Rhodobacter group</taxon>
        <taxon>Rhodobacter</taxon>
    </lineage>
</organism>
<dbReference type="InterPro" id="IPR023267">
    <property type="entry name" value="RCMT"/>
</dbReference>
<keyword evidence="2 6" id="KW-0489">Methyltransferase</keyword>
<evidence type="ECO:0000313" key="8">
    <source>
        <dbReference type="EMBL" id="AOZ68235.1"/>
    </source>
</evidence>
<dbReference type="RefSeq" id="WP_071165355.1">
    <property type="nucleotide sequence ID" value="NZ_CP017781.1"/>
</dbReference>
<keyword evidence="9" id="KW-1185">Reference proteome</keyword>
<evidence type="ECO:0000313" key="9">
    <source>
        <dbReference type="Proteomes" id="UP000176562"/>
    </source>
</evidence>
<dbReference type="CDD" id="cd02440">
    <property type="entry name" value="AdoMet_MTases"/>
    <property type="match status" value="1"/>
</dbReference>
<dbReference type="PROSITE" id="PS01153">
    <property type="entry name" value="NOL1_NOP2_SUN"/>
    <property type="match status" value="1"/>
</dbReference>
<dbReference type="GO" id="GO:0003723">
    <property type="term" value="F:RNA binding"/>
    <property type="evidence" value="ECO:0007669"/>
    <property type="project" value="UniProtKB-UniRule"/>
</dbReference>
<comment type="similarity">
    <text evidence="1 6">Belongs to the class I-like SAM-binding methyltransferase superfamily. RsmB/NOP family.</text>
</comment>
<dbReference type="SUPFAM" id="SSF48013">
    <property type="entry name" value="NusB-like"/>
    <property type="match status" value="1"/>
</dbReference>
<dbReference type="Pfam" id="PF01189">
    <property type="entry name" value="Methyltr_RsmB-F"/>
    <property type="match status" value="1"/>
</dbReference>
<dbReference type="SUPFAM" id="SSF53335">
    <property type="entry name" value="S-adenosyl-L-methionine-dependent methyltransferases"/>
    <property type="match status" value="1"/>
</dbReference>
<dbReference type="EMBL" id="CP017781">
    <property type="protein sequence ID" value="AOZ68235.1"/>
    <property type="molecule type" value="Genomic_DNA"/>
</dbReference>
<dbReference type="Proteomes" id="UP000176562">
    <property type="component" value="Chromosome"/>
</dbReference>
<evidence type="ECO:0000256" key="1">
    <source>
        <dbReference type="ARBA" id="ARBA00007494"/>
    </source>
</evidence>
<dbReference type="InterPro" id="IPR006027">
    <property type="entry name" value="NusB_RsmB_TIM44"/>
</dbReference>
<evidence type="ECO:0000256" key="3">
    <source>
        <dbReference type="ARBA" id="ARBA00022679"/>
    </source>
</evidence>
<dbReference type="GO" id="GO:0006355">
    <property type="term" value="P:regulation of DNA-templated transcription"/>
    <property type="evidence" value="ECO:0007669"/>
    <property type="project" value="InterPro"/>
</dbReference>
<dbReference type="PANTHER" id="PTHR22807:SF61">
    <property type="entry name" value="NOL1_NOP2_SUN FAMILY PROTEIN _ ANTITERMINATION NUSB DOMAIN-CONTAINING PROTEIN"/>
    <property type="match status" value="1"/>
</dbReference>
<evidence type="ECO:0000256" key="5">
    <source>
        <dbReference type="ARBA" id="ARBA00022884"/>
    </source>
</evidence>
<evidence type="ECO:0000256" key="4">
    <source>
        <dbReference type="ARBA" id="ARBA00022691"/>
    </source>
</evidence>
<feature type="active site" description="Nucleophile" evidence="6">
    <location>
        <position position="355"/>
    </location>
</feature>
<dbReference type="AlphaFoldDB" id="A0A1D9M8Q0"/>
<dbReference type="PRINTS" id="PR02008">
    <property type="entry name" value="RCMTFAMILY"/>
</dbReference>
<keyword evidence="4 6" id="KW-0949">S-adenosyl-L-methionine</keyword>
<sequence>MTTPDSARAAALGLIAGVTEAHETLADQIAAGALAALPPPDRARAQRLATTTLRHLAQADAMLKPHLRRRPSADILALLRLATVELCAEGAAPHGVVNAAVTLTRAGGRRTESFAGLVNAVLRKIAAETERWAALPAPELPGWLRGRLMSAYGKAAVQRMEAAHLAGAPLDLSAKTPAEAAEALGAEILPTGSLRLATGAQVSELPGFAEGAWWVQDAAAALAARALAPAPGARVLDLCAAPGGKTLQLAAMGAEVTALDISAPRLARVAENLARTGLRATILAADALSFAPEAPFDAILLDAPCSATGTIRRHPDLPFVKTAAGIKELVALQAALLDRALGWLAPGGRLTYCTCSLLPEEGEAQIRAALARHPGLTVTPPEIAGVEPGWITPEGGLRLRPDYWPERGGMDGFYIANLSLPAA</sequence>
<dbReference type="Gene3D" id="3.40.50.150">
    <property type="entry name" value="Vaccinia Virus protein VP39"/>
    <property type="match status" value="1"/>
</dbReference>
<gene>
    <name evidence="8" type="ORF">LPB142_02010</name>
</gene>
<proteinExistence type="inferred from homology"/>
<dbReference type="KEGG" id="rhp:LPB142_02010"/>
<evidence type="ECO:0000259" key="7">
    <source>
        <dbReference type="PROSITE" id="PS51686"/>
    </source>
</evidence>
<dbReference type="GO" id="GO:0008173">
    <property type="term" value="F:RNA methyltransferase activity"/>
    <property type="evidence" value="ECO:0007669"/>
    <property type="project" value="InterPro"/>
</dbReference>
<dbReference type="STRING" id="1850250.LPB142_02010"/>
<dbReference type="GO" id="GO:0001510">
    <property type="term" value="P:RNA methylation"/>
    <property type="evidence" value="ECO:0007669"/>
    <property type="project" value="InterPro"/>
</dbReference>
<evidence type="ECO:0000256" key="2">
    <source>
        <dbReference type="ARBA" id="ARBA00022603"/>
    </source>
</evidence>
<feature type="domain" description="SAM-dependent MTase RsmB/NOP-type" evidence="7">
    <location>
        <begin position="132"/>
        <end position="421"/>
    </location>
</feature>
<feature type="binding site" evidence="6">
    <location>
        <position position="260"/>
    </location>
    <ligand>
        <name>S-adenosyl-L-methionine</name>
        <dbReference type="ChEBI" id="CHEBI:59789"/>
    </ligand>
</feature>
<reference evidence="8 9" key="1">
    <citation type="submission" date="2016-10" db="EMBL/GenBank/DDBJ databases">
        <title>Rhodobacter sp. LPB0142, isolated from sea water.</title>
        <authorList>
            <person name="Kim E."/>
            <person name="Yi H."/>
        </authorList>
    </citation>
    <scope>NUCLEOTIDE SEQUENCE [LARGE SCALE GENOMIC DNA]</scope>
    <source>
        <strain evidence="8 9">LPB0142</strain>
    </source>
</reference>
<dbReference type="InterPro" id="IPR035926">
    <property type="entry name" value="NusB-like_sf"/>
</dbReference>
<dbReference type="InterPro" id="IPR049560">
    <property type="entry name" value="MeTrfase_RsmB-F_NOP2_cat"/>
</dbReference>
<dbReference type="PANTHER" id="PTHR22807">
    <property type="entry name" value="NOP2 YEAST -RELATED NOL1/NOP2/FMU SUN DOMAIN-CONTAINING"/>
    <property type="match status" value="1"/>
</dbReference>